<name>A0A1G9LF16_9ACTN</name>
<organism evidence="1 2">
    <name type="scientific">Glycomyces sambucus</name>
    <dbReference type="NCBI Taxonomy" id="380244"/>
    <lineage>
        <taxon>Bacteria</taxon>
        <taxon>Bacillati</taxon>
        <taxon>Actinomycetota</taxon>
        <taxon>Actinomycetes</taxon>
        <taxon>Glycomycetales</taxon>
        <taxon>Glycomycetaceae</taxon>
        <taxon>Glycomyces</taxon>
    </lineage>
</organism>
<evidence type="ECO:0008006" key="3">
    <source>
        <dbReference type="Google" id="ProtNLM"/>
    </source>
</evidence>
<gene>
    <name evidence="1" type="ORF">SAMN05216298_4469</name>
</gene>
<reference evidence="2" key="1">
    <citation type="submission" date="2016-10" db="EMBL/GenBank/DDBJ databases">
        <authorList>
            <person name="Varghese N."/>
            <person name="Submissions S."/>
        </authorList>
    </citation>
    <scope>NUCLEOTIDE SEQUENCE [LARGE SCALE GENOMIC DNA]</scope>
    <source>
        <strain evidence="2">CGMCC 4.3147</strain>
    </source>
</reference>
<evidence type="ECO:0000313" key="2">
    <source>
        <dbReference type="Proteomes" id="UP000198662"/>
    </source>
</evidence>
<proteinExistence type="predicted"/>
<protein>
    <recommendedName>
        <fullName evidence="3">HicB family protein</fullName>
    </recommendedName>
</protein>
<dbReference type="AlphaFoldDB" id="A0A1G9LF16"/>
<dbReference type="EMBL" id="FNGF01000007">
    <property type="protein sequence ID" value="SDL60466.1"/>
    <property type="molecule type" value="Genomic_DNA"/>
</dbReference>
<sequence length="54" mass="5520">MSMATIEIRDVPEDLYELLAAGAALCGMTLQEYLLALLETAAADGGYGGVAVTG</sequence>
<dbReference type="SUPFAM" id="SSF47598">
    <property type="entry name" value="Ribbon-helix-helix"/>
    <property type="match status" value="1"/>
</dbReference>
<evidence type="ECO:0000313" key="1">
    <source>
        <dbReference type="EMBL" id="SDL60466.1"/>
    </source>
</evidence>
<dbReference type="Proteomes" id="UP000198662">
    <property type="component" value="Unassembled WGS sequence"/>
</dbReference>
<dbReference type="InterPro" id="IPR010985">
    <property type="entry name" value="Ribbon_hlx_hlx"/>
</dbReference>
<accession>A0A1G9LF16</accession>
<keyword evidence="2" id="KW-1185">Reference proteome</keyword>
<dbReference type="GO" id="GO:0006355">
    <property type="term" value="P:regulation of DNA-templated transcription"/>
    <property type="evidence" value="ECO:0007669"/>
    <property type="project" value="InterPro"/>
</dbReference>